<protein>
    <submittedName>
        <fullName evidence="1">4463_t:CDS:1</fullName>
    </submittedName>
</protein>
<feature type="non-terminal residue" evidence="1">
    <location>
        <position position="63"/>
    </location>
</feature>
<dbReference type="Proteomes" id="UP000789702">
    <property type="component" value="Unassembled WGS sequence"/>
</dbReference>
<dbReference type="EMBL" id="CAJVPU010017604">
    <property type="protein sequence ID" value="CAG8660590.1"/>
    <property type="molecule type" value="Genomic_DNA"/>
</dbReference>
<comment type="caution">
    <text evidence="1">The sequence shown here is derived from an EMBL/GenBank/DDBJ whole genome shotgun (WGS) entry which is preliminary data.</text>
</comment>
<organism evidence="1 2">
    <name type="scientific">Dentiscutata heterogama</name>
    <dbReference type="NCBI Taxonomy" id="1316150"/>
    <lineage>
        <taxon>Eukaryota</taxon>
        <taxon>Fungi</taxon>
        <taxon>Fungi incertae sedis</taxon>
        <taxon>Mucoromycota</taxon>
        <taxon>Glomeromycotina</taxon>
        <taxon>Glomeromycetes</taxon>
        <taxon>Diversisporales</taxon>
        <taxon>Gigasporaceae</taxon>
        <taxon>Dentiscutata</taxon>
    </lineage>
</organism>
<keyword evidence="2" id="KW-1185">Reference proteome</keyword>
<accession>A0ACA9NPI2</accession>
<gene>
    <name evidence="1" type="ORF">DHETER_LOCUS9734</name>
</gene>
<evidence type="ECO:0000313" key="1">
    <source>
        <dbReference type="EMBL" id="CAG8660590.1"/>
    </source>
</evidence>
<proteinExistence type="predicted"/>
<evidence type="ECO:0000313" key="2">
    <source>
        <dbReference type="Proteomes" id="UP000789702"/>
    </source>
</evidence>
<sequence length="63" mass="7163">MEENTRPESCLKKEKLKNRAVVINPNLVQKVSSQAHMRELVVPADCLLDTHFGPKVLEGYNDE</sequence>
<name>A0ACA9NPI2_9GLOM</name>
<reference evidence="1" key="1">
    <citation type="submission" date="2021-06" db="EMBL/GenBank/DDBJ databases">
        <authorList>
            <person name="Kallberg Y."/>
            <person name="Tangrot J."/>
            <person name="Rosling A."/>
        </authorList>
    </citation>
    <scope>NUCLEOTIDE SEQUENCE</scope>
    <source>
        <strain evidence="1">IL203A</strain>
    </source>
</reference>